<dbReference type="OrthoDB" id="330810at2"/>
<dbReference type="InterPro" id="IPR009241">
    <property type="entry name" value="HigB-like"/>
</dbReference>
<dbReference type="Pfam" id="PF05973">
    <property type="entry name" value="Gp49"/>
    <property type="match status" value="1"/>
</dbReference>
<keyword evidence="2" id="KW-1185">Reference proteome</keyword>
<organism evidence="1 2">
    <name type="scientific">Lichenibacterium minor</name>
    <dbReference type="NCBI Taxonomy" id="2316528"/>
    <lineage>
        <taxon>Bacteria</taxon>
        <taxon>Pseudomonadati</taxon>
        <taxon>Pseudomonadota</taxon>
        <taxon>Alphaproteobacteria</taxon>
        <taxon>Hyphomicrobiales</taxon>
        <taxon>Lichenihabitantaceae</taxon>
        <taxon>Lichenibacterium</taxon>
    </lineage>
</organism>
<dbReference type="Proteomes" id="UP000290759">
    <property type="component" value="Unassembled WGS sequence"/>
</dbReference>
<dbReference type="EMBL" id="QYBB01000048">
    <property type="protein sequence ID" value="RYC29539.1"/>
    <property type="molecule type" value="Genomic_DNA"/>
</dbReference>
<dbReference type="AlphaFoldDB" id="A0A4Q2TZI4"/>
<sequence length="119" mass="13574">MPFTVLFDEAFEADFDKLPEAVQDQLLARTAMLEEFGPGLGRPYADTLNGSSYPNMKELRFQRDGVWRFAYAWDPQRQAIVLCGGNKEGANQKRFYKDLIRVADARFSAHVTPRMPVAK</sequence>
<reference evidence="1 2" key="1">
    <citation type="submission" date="2018-12" db="EMBL/GenBank/DDBJ databases">
        <authorList>
            <person name="Grouzdev D.S."/>
            <person name="Krutkina M.S."/>
        </authorList>
    </citation>
    <scope>NUCLEOTIDE SEQUENCE [LARGE SCALE GENOMIC DNA]</scope>
    <source>
        <strain evidence="1 2">RmlP026</strain>
    </source>
</reference>
<name>A0A4Q2TZI4_9HYPH</name>
<protein>
    <submittedName>
        <fullName evidence="1">Addiction module toxin RelE</fullName>
    </submittedName>
</protein>
<evidence type="ECO:0000313" key="1">
    <source>
        <dbReference type="EMBL" id="RYC29539.1"/>
    </source>
</evidence>
<comment type="caution">
    <text evidence="1">The sequence shown here is derived from an EMBL/GenBank/DDBJ whole genome shotgun (WGS) entry which is preliminary data.</text>
</comment>
<dbReference type="RefSeq" id="WP_129229319.1">
    <property type="nucleotide sequence ID" value="NZ_QYBB01000048.1"/>
</dbReference>
<gene>
    <name evidence="1" type="ORF">D3273_23415</name>
</gene>
<reference evidence="1 2" key="2">
    <citation type="submission" date="2019-02" db="EMBL/GenBank/DDBJ databases">
        <title>'Lichenibacterium ramalinii' gen. nov. sp. nov., 'Lichenibacterium minor' gen. nov. sp. nov.</title>
        <authorList>
            <person name="Pankratov T."/>
        </authorList>
    </citation>
    <scope>NUCLEOTIDE SEQUENCE [LARGE SCALE GENOMIC DNA]</scope>
    <source>
        <strain evidence="1 2">RmlP026</strain>
    </source>
</reference>
<accession>A0A4Q2TZI4</accession>
<evidence type="ECO:0000313" key="2">
    <source>
        <dbReference type="Proteomes" id="UP000290759"/>
    </source>
</evidence>
<proteinExistence type="predicted"/>